<keyword evidence="2 9" id="KW-0444">Lipid biosynthesis</keyword>
<keyword evidence="4" id="KW-0677">Repeat</keyword>
<feature type="active site" evidence="9">
    <location>
        <position position="113"/>
    </location>
</feature>
<comment type="function">
    <text evidence="9">Catalyzes the phosphatidyl group transfer from one phosphatidylglycerol molecule to another to form cardiolipin (CL) (diphosphatidylglycerol) and glycerol.</text>
</comment>
<reference evidence="11" key="1">
    <citation type="submission" date="2022-04" db="EMBL/GenBank/DDBJ databases">
        <title>Alcanivorax sp. CY1518 draft genome sequence.</title>
        <authorList>
            <person name="Zhao G."/>
            <person name="An M."/>
        </authorList>
    </citation>
    <scope>NUCLEOTIDE SEQUENCE</scope>
    <source>
        <strain evidence="11">CY1518</strain>
    </source>
</reference>
<dbReference type="InterPro" id="IPR030872">
    <property type="entry name" value="Cardiolipin_synth_ClsB"/>
</dbReference>
<evidence type="ECO:0000259" key="10">
    <source>
        <dbReference type="PROSITE" id="PS50035"/>
    </source>
</evidence>
<evidence type="ECO:0000256" key="3">
    <source>
        <dbReference type="ARBA" id="ARBA00022679"/>
    </source>
</evidence>
<evidence type="ECO:0000256" key="6">
    <source>
        <dbReference type="ARBA" id="ARBA00023136"/>
    </source>
</evidence>
<evidence type="ECO:0000256" key="1">
    <source>
        <dbReference type="ARBA" id="ARBA00022475"/>
    </source>
</evidence>
<evidence type="ECO:0000256" key="4">
    <source>
        <dbReference type="ARBA" id="ARBA00022737"/>
    </source>
</evidence>
<comment type="caution">
    <text evidence="11">The sequence shown here is derived from an EMBL/GenBank/DDBJ whole genome shotgun (WGS) entry which is preliminary data.</text>
</comment>
<evidence type="ECO:0000256" key="9">
    <source>
        <dbReference type="HAMAP-Rule" id="MF_01917"/>
    </source>
</evidence>
<dbReference type="SUPFAM" id="SSF56024">
    <property type="entry name" value="Phospholipase D/nuclease"/>
    <property type="match status" value="2"/>
</dbReference>
<dbReference type="HAMAP" id="MF_01917">
    <property type="entry name" value="Cardiolipin_synth_ClsB"/>
    <property type="match status" value="1"/>
</dbReference>
<dbReference type="RefSeq" id="WP_246952962.1">
    <property type="nucleotide sequence ID" value="NZ_JALKII010000008.1"/>
</dbReference>
<organism evidence="11 12">
    <name type="scientific">Alcanivorax quisquiliarum</name>
    <dbReference type="NCBI Taxonomy" id="2933565"/>
    <lineage>
        <taxon>Bacteria</taxon>
        <taxon>Pseudomonadati</taxon>
        <taxon>Pseudomonadota</taxon>
        <taxon>Gammaproteobacteria</taxon>
        <taxon>Oceanospirillales</taxon>
        <taxon>Alcanivoracaceae</taxon>
        <taxon>Alcanivorax</taxon>
    </lineage>
</organism>
<dbReference type="PANTHER" id="PTHR21248">
    <property type="entry name" value="CARDIOLIPIN SYNTHASE"/>
    <property type="match status" value="1"/>
</dbReference>
<dbReference type="InterPro" id="IPR001736">
    <property type="entry name" value="PLipase_D/transphosphatidylase"/>
</dbReference>
<feature type="active site" evidence="9">
    <location>
        <position position="120"/>
    </location>
</feature>
<proteinExistence type="inferred from homology"/>
<keyword evidence="6 9" id="KW-0472">Membrane</keyword>
<evidence type="ECO:0000256" key="2">
    <source>
        <dbReference type="ARBA" id="ARBA00022516"/>
    </source>
</evidence>
<accession>A0ABT0E9S3</accession>
<dbReference type="PANTHER" id="PTHR21248:SF23">
    <property type="entry name" value="CARDIOLIPIN SYNTHASE B"/>
    <property type="match status" value="1"/>
</dbReference>
<name>A0ABT0E9S3_9GAMM</name>
<comment type="similarity">
    <text evidence="9">Belongs to the phospholipase D family. Cardiolipin synthase subfamily. ClsB sub-subfamily.</text>
</comment>
<dbReference type="SMART" id="SM00155">
    <property type="entry name" value="PLDc"/>
    <property type="match status" value="2"/>
</dbReference>
<dbReference type="EC" id="2.7.8.-" evidence="9"/>
<dbReference type="Proteomes" id="UP001165524">
    <property type="component" value="Unassembled WGS sequence"/>
</dbReference>
<sequence>MTEQWREGNEVRLLTNGEEFFPTVFRSIRSARREVLIETFILFDDEVGQALKEALLRAAHRGARVELLADGYGSADLGAAYVQELTDAGVKVRLFDPQPKLLGVRTNLFRRLHRKIVVVDNKVAFVGGINFSAEHLASFGPMAKQDYAVQVRGPIVEDIRRASLKLLGRRVRRLRRHPFQCIAGDARLRLAIRDNHRHTTDIEVHYLAAIRAARQRIVIANAYFFPGYRLMRALRDAVKRGVNVTLILQGQPDRPWVRVCSQALYGYLLQDGIRIREYCERPLHAKVALVDDEWATVGSSNLDPLSLSLNLEANIIIRDPEFVATLFQELTTLAQEHCQEVQPPQGKRQPRWRTPLTFLCYHFMRHFPTIAARLPARFPRVRLIGDEPQQATTPCEREKSS</sequence>
<feature type="active site" evidence="9">
    <location>
        <position position="291"/>
    </location>
</feature>
<keyword evidence="8 9" id="KW-1208">Phospholipid metabolism</keyword>
<comment type="catalytic activity">
    <reaction evidence="9">
        <text>2 a 1,2-diacyl-sn-glycero-3-phospho-(1'-sn-glycerol) = a cardiolipin + glycerol</text>
        <dbReference type="Rhea" id="RHEA:31451"/>
        <dbReference type="ChEBI" id="CHEBI:17754"/>
        <dbReference type="ChEBI" id="CHEBI:62237"/>
        <dbReference type="ChEBI" id="CHEBI:64716"/>
    </reaction>
</comment>
<evidence type="ECO:0000256" key="5">
    <source>
        <dbReference type="ARBA" id="ARBA00023098"/>
    </source>
</evidence>
<gene>
    <name evidence="9 11" type="primary">clsB</name>
    <name evidence="11" type="ORF">MU846_11790</name>
</gene>
<keyword evidence="3 9" id="KW-0808">Transferase</keyword>
<keyword evidence="5 9" id="KW-0443">Lipid metabolism</keyword>
<dbReference type="NCBIfam" id="NF008427">
    <property type="entry name" value="PRK11263.1"/>
    <property type="match status" value="1"/>
</dbReference>
<comment type="subcellular location">
    <subcellularLocation>
        <location evidence="9">Cell membrane</location>
        <topology evidence="9">Peripheral membrane protein</topology>
    </subcellularLocation>
</comment>
<protein>
    <recommendedName>
        <fullName evidence="9">Cardiolipin synthase B</fullName>
        <shortName evidence="9">CL synthase</shortName>
        <ecNumber evidence="9">2.7.8.-</ecNumber>
    </recommendedName>
</protein>
<keyword evidence="12" id="KW-1185">Reference proteome</keyword>
<dbReference type="InterPro" id="IPR025202">
    <property type="entry name" value="PLD-like_dom"/>
</dbReference>
<feature type="active site" evidence="9">
    <location>
        <position position="286"/>
    </location>
</feature>
<dbReference type="Gene3D" id="3.30.870.10">
    <property type="entry name" value="Endonuclease Chain A"/>
    <property type="match status" value="2"/>
</dbReference>
<feature type="domain" description="PLD phosphodiesterase" evidence="10">
    <location>
        <begin position="108"/>
        <end position="135"/>
    </location>
</feature>
<evidence type="ECO:0000313" key="11">
    <source>
        <dbReference type="EMBL" id="MCK0538394.1"/>
    </source>
</evidence>
<keyword evidence="7 9" id="KW-0594">Phospholipid biosynthesis</keyword>
<dbReference type="EMBL" id="JALKII010000008">
    <property type="protein sequence ID" value="MCK0538394.1"/>
    <property type="molecule type" value="Genomic_DNA"/>
</dbReference>
<evidence type="ECO:0000256" key="7">
    <source>
        <dbReference type="ARBA" id="ARBA00023209"/>
    </source>
</evidence>
<dbReference type="CDD" id="cd09159">
    <property type="entry name" value="PLDc_ybhO_like_2"/>
    <property type="match status" value="1"/>
</dbReference>
<dbReference type="GO" id="GO:0016740">
    <property type="term" value="F:transferase activity"/>
    <property type="evidence" value="ECO:0007669"/>
    <property type="project" value="UniProtKB-KW"/>
</dbReference>
<feature type="active site" evidence="9">
    <location>
        <position position="284"/>
    </location>
</feature>
<feature type="active site" evidence="9">
    <location>
        <position position="115"/>
    </location>
</feature>
<dbReference type="Pfam" id="PF13091">
    <property type="entry name" value="PLDc_2"/>
    <property type="match status" value="2"/>
</dbReference>
<dbReference type="PROSITE" id="PS50035">
    <property type="entry name" value="PLD"/>
    <property type="match status" value="2"/>
</dbReference>
<evidence type="ECO:0000256" key="8">
    <source>
        <dbReference type="ARBA" id="ARBA00023264"/>
    </source>
</evidence>
<keyword evidence="1 9" id="KW-1003">Cell membrane</keyword>
<evidence type="ECO:0000313" key="12">
    <source>
        <dbReference type="Proteomes" id="UP001165524"/>
    </source>
</evidence>
<dbReference type="CDD" id="cd09110">
    <property type="entry name" value="PLDc_CLS_1"/>
    <property type="match status" value="1"/>
</dbReference>
<feature type="domain" description="PLD phosphodiesterase" evidence="10">
    <location>
        <begin position="279"/>
        <end position="306"/>
    </location>
</feature>